<evidence type="ECO:0000256" key="1">
    <source>
        <dbReference type="SAM" id="Phobius"/>
    </source>
</evidence>
<comment type="caution">
    <text evidence="2">The sequence shown here is derived from an EMBL/GenBank/DDBJ whole genome shotgun (WGS) entry which is preliminary data.</text>
</comment>
<dbReference type="AlphaFoldDB" id="A0AAD9IIK6"/>
<keyword evidence="1" id="KW-1133">Transmembrane helix</keyword>
<evidence type="ECO:0000313" key="3">
    <source>
        <dbReference type="Proteomes" id="UP001255856"/>
    </source>
</evidence>
<name>A0AAD9IIK6_PROWI</name>
<feature type="transmembrane region" description="Helical" evidence="1">
    <location>
        <begin position="20"/>
        <end position="45"/>
    </location>
</feature>
<keyword evidence="3" id="KW-1185">Reference proteome</keyword>
<dbReference type="EMBL" id="JASFZW010000003">
    <property type="protein sequence ID" value="KAK2079116.1"/>
    <property type="molecule type" value="Genomic_DNA"/>
</dbReference>
<proteinExistence type="predicted"/>
<evidence type="ECO:0000313" key="2">
    <source>
        <dbReference type="EMBL" id="KAK2079116.1"/>
    </source>
</evidence>
<gene>
    <name evidence="2" type="ORF">QBZ16_002807</name>
</gene>
<keyword evidence="1" id="KW-0472">Membrane</keyword>
<protein>
    <submittedName>
        <fullName evidence="2">Uncharacterized protein</fullName>
    </submittedName>
</protein>
<keyword evidence="1" id="KW-0812">Transmembrane</keyword>
<dbReference type="PROSITE" id="PS51257">
    <property type="entry name" value="PROKAR_LIPOPROTEIN"/>
    <property type="match status" value="1"/>
</dbReference>
<accession>A0AAD9IIK6</accession>
<organism evidence="2 3">
    <name type="scientific">Prototheca wickerhamii</name>
    <dbReference type="NCBI Taxonomy" id="3111"/>
    <lineage>
        <taxon>Eukaryota</taxon>
        <taxon>Viridiplantae</taxon>
        <taxon>Chlorophyta</taxon>
        <taxon>core chlorophytes</taxon>
        <taxon>Trebouxiophyceae</taxon>
        <taxon>Chlorellales</taxon>
        <taxon>Chlorellaceae</taxon>
        <taxon>Prototheca</taxon>
    </lineage>
</organism>
<reference evidence="2" key="1">
    <citation type="submission" date="2021-01" db="EMBL/GenBank/DDBJ databases">
        <authorList>
            <person name="Eckstrom K.M.E."/>
        </authorList>
    </citation>
    <scope>NUCLEOTIDE SEQUENCE</scope>
    <source>
        <strain evidence="2">UVCC 0001</strain>
    </source>
</reference>
<dbReference type="Proteomes" id="UP001255856">
    <property type="component" value="Unassembled WGS sequence"/>
</dbReference>
<sequence>MADFLGKPYMGPASTPHIPTGAFATFSIGCHLALFAAAMPGRFLGTVVHPRRYNRELIMSCSTESAQTQAKARGRKTKQWYRRPRFTADSWEKMWNRHLHWKRSV</sequence>